<dbReference type="AlphaFoldDB" id="A0A4Q1BDX1"/>
<keyword evidence="2 6" id="KW-0812">Transmembrane</keyword>
<gene>
    <name evidence="7" type="ORF">M231_06228</name>
</gene>
<feature type="compositionally biased region" description="Low complexity" evidence="5">
    <location>
        <begin position="62"/>
        <end position="77"/>
    </location>
</feature>
<proteinExistence type="predicted"/>
<dbReference type="InParanoid" id="A0A4Q1BDX1"/>
<feature type="compositionally biased region" description="Low complexity" evidence="5">
    <location>
        <begin position="23"/>
        <end position="37"/>
    </location>
</feature>
<feature type="compositionally biased region" description="Basic and acidic residues" evidence="5">
    <location>
        <begin position="81"/>
        <end position="101"/>
    </location>
</feature>
<feature type="transmembrane region" description="Helical" evidence="6">
    <location>
        <begin position="192"/>
        <end position="212"/>
    </location>
</feature>
<evidence type="ECO:0000313" key="8">
    <source>
        <dbReference type="Proteomes" id="UP000289152"/>
    </source>
</evidence>
<name>A0A4Q1BDX1_TREME</name>
<comment type="caution">
    <text evidence="7">The sequence shown here is derived from an EMBL/GenBank/DDBJ whole genome shotgun (WGS) entry which is preliminary data.</text>
</comment>
<evidence type="ECO:0000256" key="3">
    <source>
        <dbReference type="ARBA" id="ARBA00022989"/>
    </source>
</evidence>
<dbReference type="GO" id="GO:0016020">
    <property type="term" value="C:membrane"/>
    <property type="evidence" value="ECO:0007669"/>
    <property type="project" value="UniProtKB-SubCell"/>
</dbReference>
<evidence type="ECO:0000256" key="1">
    <source>
        <dbReference type="ARBA" id="ARBA00004141"/>
    </source>
</evidence>
<evidence type="ECO:0000313" key="7">
    <source>
        <dbReference type="EMBL" id="RXK36507.1"/>
    </source>
</evidence>
<dbReference type="InterPro" id="IPR018499">
    <property type="entry name" value="Tetraspanin/Peripherin"/>
</dbReference>
<dbReference type="STRING" id="5217.A0A4Q1BDX1"/>
<evidence type="ECO:0000256" key="5">
    <source>
        <dbReference type="SAM" id="MobiDB-lite"/>
    </source>
</evidence>
<evidence type="ECO:0008006" key="9">
    <source>
        <dbReference type="Google" id="ProtNLM"/>
    </source>
</evidence>
<dbReference type="Pfam" id="PF00335">
    <property type="entry name" value="Tetraspanin"/>
    <property type="match status" value="1"/>
</dbReference>
<accession>A0A4Q1BDX1</accession>
<evidence type="ECO:0000256" key="4">
    <source>
        <dbReference type="ARBA" id="ARBA00023136"/>
    </source>
</evidence>
<keyword evidence="3 6" id="KW-1133">Transmembrane helix</keyword>
<comment type="subcellular location">
    <subcellularLocation>
        <location evidence="1">Membrane</location>
        <topology evidence="1">Multi-pass membrane protein</topology>
    </subcellularLocation>
</comment>
<sequence>MSREPSRISAVSGTTWWSMMNPFSGGFSSQGSGTSSTPLTGDDPNGRTWKRWQSLRLKGKRSGSNSIASVSAPSSRSYKTARSERSSRRSDHGIRSERNFVEESELEDIEESPSMIEGHVEYPIRTETLETASDLSSVTLRRASTMKDEKVTEIPPSEEDVIAVLETYGIKMTRKFPDLKTKSVAWTWERGVLMVSVTSMLTYGLLGLSWTAQILLRVDPSSDVTVVSDPDILTFLLVSSILTTLSALIGLTGILLRSRPILSIYALLLWPTLLSLCFVGYTAYKRGNLQLARKLNQSWSQWLSPSDRGRVQLGLGCCGFYNPLHDATYSLKCYPRSPLPGCKSKWTLYERTSLSLFSHWAFSVIPLHLVNIVISILCSNHVDRRFGTGLTPVVYRLK</sequence>
<organism evidence="7 8">
    <name type="scientific">Tremella mesenterica</name>
    <name type="common">Jelly fungus</name>
    <dbReference type="NCBI Taxonomy" id="5217"/>
    <lineage>
        <taxon>Eukaryota</taxon>
        <taxon>Fungi</taxon>
        <taxon>Dikarya</taxon>
        <taxon>Basidiomycota</taxon>
        <taxon>Agaricomycotina</taxon>
        <taxon>Tremellomycetes</taxon>
        <taxon>Tremellales</taxon>
        <taxon>Tremellaceae</taxon>
        <taxon>Tremella</taxon>
    </lineage>
</organism>
<feature type="compositionally biased region" description="Acidic residues" evidence="5">
    <location>
        <begin position="102"/>
        <end position="111"/>
    </location>
</feature>
<dbReference type="OrthoDB" id="2156690at2759"/>
<evidence type="ECO:0000256" key="6">
    <source>
        <dbReference type="SAM" id="Phobius"/>
    </source>
</evidence>
<evidence type="ECO:0000256" key="2">
    <source>
        <dbReference type="ARBA" id="ARBA00022692"/>
    </source>
</evidence>
<dbReference type="VEuPathDB" id="FungiDB:TREMEDRAFT_58690"/>
<protein>
    <recommendedName>
        <fullName evidence="9">Tetraspanin Tsp2</fullName>
    </recommendedName>
</protein>
<feature type="transmembrane region" description="Helical" evidence="6">
    <location>
        <begin position="357"/>
        <end position="378"/>
    </location>
</feature>
<feature type="transmembrane region" description="Helical" evidence="6">
    <location>
        <begin position="262"/>
        <end position="284"/>
    </location>
</feature>
<dbReference type="Proteomes" id="UP000289152">
    <property type="component" value="Unassembled WGS sequence"/>
</dbReference>
<feature type="transmembrane region" description="Helical" evidence="6">
    <location>
        <begin position="232"/>
        <end position="255"/>
    </location>
</feature>
<dbReference type="EMBL" id="SDIL01000095">
    <property type="protein sequence ID" value="RXK36507.1"/>
    <property type="molecule type" value="Genomic_DNA"/>
</dbReference>
<keyword evidence="4 6" id="KW-0472">Membrane</keyword>
<feature type="region of interest" description="Disordered" evidence="5">
    <location>
        <begin position="22"/>
        <end position="111"/>
    </location>
</feature>
<keyword evidence="8" id="KW-1185">Reference proteome</keyword>
<reference evidence="7 8" key="1">
    <citation type="submission" date="2016-06" db="EMBL/GenBank/DDBJ databases">
        <title>Evolution of pathogenesis and genome organization in the Tremellales.</title>
        <authorList>
            <person name="Cuomo C."/>
            <person name="Litvintseva A."/>
            <person name="Heitman J."/>
            <person name="Chen Y."/>
            <person name="Sun S."/>
            <person name="Springer D."/>
            <person name="Dromer F."/>
            <person name="Young S."/>
            <person name="Zeng Q."/>
            <person name="Chapman S."/>
            <person name="Gujja S."/>
            <person name="Saif S."/>
            <person name="Birren B."/>
        </authorList>
    </citation>
    <scope>NUCLEOTIDE SEQUENCE [LARGE SCALE GENOMIC DNA]</scope>
    <source>
        <strain evidence="7 8">ATCC 28783</strain>
    </source>
</reference>